<proteinExistence type="inferred from homology"/>
<evidence type="ECO:0000259" key="21">
    <source>
        <dbReference type="PROSITE" id="PS50089"/>
    </source>
</evidence>
<evidence type="ECO:0000256" key="3">
    <source>
        <dbReference type="ARBA" id="ARBA00004286"/>
    </source>
</evidence>
<evidence type="ECO:0000256" key="13">
    <source>
        <dbReference type="ARBA" id="ARBA00022833"/>
    </source>
</evidence>
<dbReference type="PROSITE" id="PS50089">
    <property type="entry name" value="ZF_RING_2"/>
    <property type="match status" value="1"/>
</dbReference>
<dbReference type="Gene3D" id="3.30.40.10">
    <property type="entry name" value="Zinc/RING finger domain, C3HC4 (zinc finger)"/>
    <property type="match status" value="1"/>
</dbReference>
<dbReference type="GO" id="GO:0000724">
    <property type="term" value="P:double-strand break repair via homologous recombination"/>
    <property type="evidence" value="ECO:0007669"/>
    <property type="project" value="TreeGrafter"/>
</dbReference>
<evidence type="ECO:0000256" key="14">
    <source>
        <dbReference type="ARBA" id="ARBA00022843"/>
    </source>
</evidence>
<dbReference type="GO" id="GO:0008270">
    <property type="term" value="F:zinc ion binding"/>
    <property type="evidence" value="ECO:0007669"/>
    <property type="project" value="UniProtKB-KW"/>
</dbReference>
<dbReference type="InterPro" id="IPR002219">
    <property type="entry name" value="PKC_DAG/PE"/>
</dbReference>
<evidence type="ECO:0000256" key="7">
    <source>
        <dbReference type="ARBA" id="ARBA00022454"/>
    </source>
</evidence>
<evidence type="ECO:0000256" key="10">
    <source>
        <dbReference type="ARBA" id="ARBA00022763"/>
    </source>
</evidence>
<dbReference type="InterPro" id="IPR014857">
    <property type="entry name" value="Nse1_RING_C4HC3-type"/>
</dbReference>
<dbReference type="GO" id="GO:0061630">
    <property type="term" value="F:ubiquitin protein ligase activity"/>
    <property type="evidence" value="ECO:0007669"/>
    <property type="project" value="UniProtKB-EC"/>
</dbReference>
<evidence type="ECO:0000256" key="6">
    <source>
        <dbReference type="ARBA" id="ARBA00019422"/>
    </source>
</evidence>
<dbReference type="PANTHER" id="PTHR20973">
    <property type="entry name" value="NON-SMC ELEMENT 1-RELATED"/>
    <property type="match status" value="1"/>
</dbReference>
<evidence type="ECO:0000259" key="20">
    <source>
        <dbReference type="PROSITE" id="PS50081"/>
    </source>
</evidence>
<reference evidence="22" key="1">
    <citation type="submission" date="2022-07" db="EMBL/GenBank/DDBJ databases">
        <title>Phylogenomic reconstructions and comparative analyses of Kickxellomycotina fungi.</title>
        <authorList>
            <person name="Reynolds N.K."/>
            <person name="Stajich J.E."/>
            <person name="Barry K."/>
            <person name="Grigoriev I.V."/>
            <person name="Crous P."/>
            <person name="Smith M.E."/>
        </authorList>
    </citation>
    <scope>NUCLEOTIDE SEQUENCE</scope>
    <source>
        <strain evidence="22">RSA 476</strain>
    </source>
</reference>
<keyword evidence="11 18" id="KW-0863">Zinc-finger</keyword>
<evidence type="ECO:0000256" key="8">
    <source>
        <dbReference type="ARBA" id="ARBA00022679"/>
    </source>
</evidence>
<feature type="domain" description="Phorbol-ester/DAG-type" evidence="20">
    <location>
        <begin position="179"/>
        <end position="232"/>
    </location>
</feature>
<comment type="subunit">
    <text evidence="19">Component of the Smc5-Smc6 complex.</text>
</comment>
<keyword evidence="14" id="KW-0832">Ubl conjugation</keyword>
<dbReference type="InterPro" id="IPR013083">
    <property type="entry name" value="Znf_RING/FYVE/PHD"/>
</dbReference>
<dbReference type="GO" id="GO:0005634">
    <property type="term" value="C:nucleus"/>
    <property type="evidence" value="ECO:0007669"/>
    <property type="project" value="UniProtKB-SubCell"/>
</dbReference>
<evidence type="ECO:0000256" key="1">
    <source>
        <dbReference type="ARBA" id="ARBA00000900"/>
    </source>
</evidence>
<keyword evidence="10 19" id="KW-0227">DNA damage</keyword>
<dbReference type="GO" id="GO:0030915">
    <property type="term" value="C:Smc5-Smc6 complex"/>
    <property type="evidence" value="ECO:0007669"/>
    <property type="project" value="UniProtKB-UniRule"/>
</dbReference>
<dbReference type="InterPro" id="IPR011513">
    <property type="entry name" value="Nse1"/>
</dbReference>
<keyword evidence="17 19" id="KW-0539">Nucleus</keyword>
<organism evidence="22 23">
    <name type="scientific">Coemansia aciculifera</name>
    <dbReference type="NCBI Taxonomy" id="417176"/>
    <lineage>
        <taxon>Eukaryota</taxon>
        <taxon>Fungi</taxon>
        <taxon>Fungi incertae sedis</taxon>
        <taxon>Zoopagomycota</taxon>
        <taxon>Kickxellomycotina</taxon>
        <taxon>Kickxellomycetes</taxon>
        <taxon>Kickxellales</taxon>
        <taxon>Kickxellaceae</taxon>
        <taxon>Coemansia</taxon>
    </lineage>
</organism>
<dbReference type="EMBL" id="JANBUY010000121">
    <property type="protein sequence ID" value="KAJ2863480.1"/>
    <property type="molecule type" value="Genomic_DNA"/>
</dbReference>
<gene>
    <name evidence="22" type="ORF">GGH94_003568</name>
</gene>
<dbReference type="EC" id="2.3.2.27" evidence="5 19"/>
<evidence type="ECO:0000256" key="12">
    <source>
        <dbReference type="ARBA" id="ARBA00022786"/>
    </source>
</evidence>
<dbReference type="InterPro" id="IPR036388">
    <property type="entry name" value="WH-like_DNA-bd_sf"/>
</dbReference>
<keyword evidence="9 19" id="KW-0479">Metal-binding</keyword>
<evidence type="ECO:0000256" key="5">
    <source>
        <dbReference type="ARBA" id="ARBA00012483"/>
    </source>
</evidence>
<comment type="catalytic activity">
    <reaction evidence="1 19">
        <text>S-ubiquitinyl-[E2 ubiquitin-conjugating enzyme]-L-cysteine + [acceptor protein]-L-lysine = [E2 ubiquitin-conjugating enzyme]-L-cysteine + N(6)-ubiquitinyl-[acceptor protein]-L-lysine.</text>
        <dbReference type="EC" id="2.3.2.27"/>
    </reaction>
</comment>
<evidence type="ECO:0000256" key="4">
    <source>
        <dbReference type="ARBA" id="ARBA00010258"/>
    </source>
</evidence>
<comment type="caution">
    <text evidence="22">The sequence shown here is derived from an EMBL/GenBank/DDBJ whole genome shotgun (WGS) entry which is preliminary data.</text>
</comment>
<evidence type="ECO:0000256" key="19">
    <source>
        <dbReference type="RuleBase" id="RU368018"/>
    </source>
</evidence>
<evidence type="ECO:0000256" key="11">
    <source>
        <dbReference type="ARBA" id="ARBA00022771"/>
    </source>
</evidence>
<evidence type="ECO:0000256" key="17">
    <source>
        <dbReference type="ARBA" id="ARBA00023242"/>
    </source>
</evidence>
<keyword evidence="8 19" id="KW-0808">Transferase</keyword>
<protein>
    <recommendedName>
        <fullName evidence="6 19">Non-structural maintenance of chromosomes element 1 homolog</fullName>
        <ecNumber evidence="5 19">2.3.2.27</ecNumber>
    </recommendedName>
</protein>
<keyword evidence="13 19" id="KW-0862">Zinc</keyword>
<name>A0A9W8IQ69_9FUNG</name>
<comment type="subcellular location">
    <subcellularLocation>
        <location evidence="3">Chromosome</location>
    </subcellularLocation>
    <subcellularLocation>
        <location evidence="2 19">Nucleus</location>
    </subcellularLocation>
</comment>
<dbReference type="Pfam" id="PF08746">
    <property type="entry name" value="zf-RING-like"/>
    <property type="match status" value="1"/>
</dbReference>
<keyword evidence="7" id="KW-0158">Chromosome</keyword>
<keyword evidence="23" id="KW-1185">Reference proteome</keyword>
<evidence type="ECO:0000256" key="16">
    <source>
        <dbReference type="ARBA" id="ARBA00023204"/>
    </source>
</evidence>
<dbReference type="Gene3D" id="3.90.1150.220">
    <property type="match status" value="1"/>
</dbReference>
<dbReference type="InterPro" id="IPR001841">
    <property type="entry name" value="Znf_RING"/>
</dbReference>
<evidence type="ECO:0000256" key="9">
    <source>
        <dbReference type="ARBA" id="ARBA00022723"/>
    </source>
</evidence>
<dbReference type="PANTHER" id="PTHR20973:SF0">
    <property type="entry name" value="NON-STRUCTURAL MAINTENANCE OF CHROMOSOMES ELEMENT 1 HOMOLOG"/>
    <property type="match status" value="1"/>
</dbReference>
<accession>A0A9W8IQ69</accession>
<keyword evidence="16 19" id="KW-0234">DNA repair</keyword>
<dbReference type="Gene3D" id="1.10.10.10">
    <property type="entry name" value="Winged helix-like DNA-binding domain superfamily/Winged helix DNA-binding domain"/>
    <property type="match status" value="1"/>
</dbReference>
<dbReference type="Proteomes" id="UP001140074">
    <property type="component" value="Unassembled WGS sequence"/>
</dbReference>
<evidence type="ECO:0000256" key="15">
    <source>
        <dbReference type="ARBA" id="ARBA00023172"/>
    </source>
</evidence>
<keyword evidence="15 19" id="KW-0233">DNA recombination</keyword>
<keyword evidence="12 19" id="KW-0833">Ubl conjugation pathway</keyword>
<dbReference type="PROSITE" id="PS50081">
    <property type="entry name" value="ZF_DAG_PE_2"/>
    <property type="match status" value="1"/>
</dbReference>
<comment type="function">
    <text evidence="19">Acts in a DNA repair pathway for removal of UV-induced DNA damage that is distinct from classical nucleotide excision repair and in repair of ionizing radiation damage. Functions in homologous recombination repair of DNA double strand breaks and in recovery of stalled replication forks.</text>
</comment>
<feature type="domain" description="RING-type" evidence="21">
    <location>
        <begin position="194"/>
        <end position="236"/>
    </location>
</feature>
<evidence type="ECO:0000313" key="23">
    <source>
        <dbReference type="Proteomes" id="UP001140074"/>
    </source>
</evidence>
<sequence>MAMAMDDTAHEQQMLVQWCMAAQVFTESEFRQAIQRTYCTEEEEDTEEIQPVIEQINSSMSAFSLELRSCMDQTSGIRNWALVNTNADTISTGATPYTASELVTLKTLVEGVFTEKMGNYSLSLHEALRMATKRNGTVAGTLTRAETESLIRKFCADGWLATDPDGGYVVLGARSIIELQSFFNVGFADYIRLCSLCKEMATSGIMCMECMEAVHPYCANRLASASGNQLTCPACNKHIEQPRKFGPGERGIPHIVESVAGSVRGDSVGLDEPATQSIKKLRIEDSSDDEE</sequence>
<evidence type="ECO:0000256" key="2">
    <source>
        <dbReference type="ARBA" id="ARBA00004123"/>
    </source>
</evidence>
<dbReference type="Pfam" id="PF07574">
    <property type="entry name" value="SMC_Nse1"/>
    <property type="match status" value="1"/>
</dbReference>
<evidence type="ECO:0000313" key="22">
    <source>
        <dbReference type="EMBL" id="KAJ2863480.1"/>
    </source>
</evidence>
<comment type="similarity">
    <text evidence="4 19">Belongs to the NSE1 family.</text>
</comment>
<evidence type="ECO:0000256" key="18">
    <source>
        <dbReference type="PROSITE-ProRule" id="PRU00175"/>
    </source>
</evidence>
<dbReference type="AlphaFoldDB" id="A0A9W8IQ69"/>